<keyword evidence="2" id="KW-1185">Reference proteome</keyword>
<dbReference type="EMBL" id="JBHSZZ010000084">
    <property type="protein sequence ID" value="MFC7188281.1"/>
    <property type="molecule type" value="Genomic_DNA"/>
</dbReference>
<proteinExistence type="predicted"/>
<evidence type="ECO:0000313" key="1">
    <source>
        <dbReference type="EMBL" id="MFC7188281.1"/>
    </source>
</evidence>
<comment type="caution">
    <text evidence="1">The sequence shown here is derived from an EMBL/GenBank/DDBJ whole genome shotgun (WGS) entry which is preliminary data.</text>
</comment>
<accession>A0ABD5YMB2</accession>
<name>A0ABD5YMB2_9EURY</name>
<reference evidence="1 2" key="1">
    <citation type="journal article" date="2019" name="Int. J. Syst. Evol. Microbiol.">
        <title>The Global Catalogue of Microorganisms (GCM) 10K type strain sequencing project: providing services to taxonomists for standard genome sequencing and annotation.</title>
        <authorList>
            <consortium name="The Broad Institute Genomics Platform"/>
            <consortium name="The Broad Institute Genome Sequencing Center for Infectious Disease"/>
            <person name="Wu L."/>
            <person name="Ma J."/>
        </authorList>
    </citation>
    <scope>NUCLEOTIDE SEQUENCE [LARGE SCALE GENOMIC DNA]</scope>
    <source>
        <strain evidence="1 2">Q85</strain>
    </source>
</reference>
<dbReference type="RefSeq" id="WP_267665718.1">
    <property type="nucleotide sequence ID" value="NZ_JAODIX010000084.1"/>
</dbReference>
<gene>
    <name evidence="1" type="ORF">ACFQMK_15670</name>
</gene>
<evidence type="ECO:0000313" key="2">
    <source>
        <dbReference type="Proteomes" id="UP001596390"/>
    </source>
</evidence>
<organism evidence="1 2">
    <name type="scientific">Halorubrum yunnanense</name>
    <dbReference type="NCBI Taxonomy" id="1526162"/>
    <lineage>
        <taxon>Archaea</taxon>
        <taxon>Methanobacteriati</taxon>
        <taxon>Methanobacteriota</taxon>
        <taxon>Stenosarchaea group</taxon>
        <taxon>Halobacteria</taxon>
        <taxon>Halobacteriales</taxon>
        <taxon>Haloferacaceae</taxon>
        <taxon>Halorubrum</taxon>
    </lineage>
</organism>
<sequence>MDRDSAKRLTTEIAQIGRDNTEAVSPTLPDVSEISPSNPEVLTRYLYLMAVLDQGPDPKGVRMLLNNVVERLYSEGIPILTEPDLFFEHLQRVSTLIEEEHGVVKQARAAEWAESNESSPEDYALYFSQSRFGMQTTDYIGFYLMSRWGTPFYYISRLSNEGKTVREFIEEFDSCEIMTDKLKSHSKYGLGKAIGPKAAHLFAKWYVHTFDLRTQSARDRPGWGQYSYEVPFDSNAGRVLFRTGWLLAWADLDEYRNWNAIQTEAGRGDNHYIRVTNIRGSGATKHVEDPEFRSAYDQLLTQLLRTKTSQWRKVEIQQIPNVLLLDSEYTLGEFDDGLMSICLVECKTASG</sequence>
<dbReference type="Proteomes" id="UP001596390">
    <property type="component" value="Unassembled WGS sequence"/>
</dbReference>
<dbReference type="AlphaFoldDB" id="A0ABD5YMB2"/>
<protein>
    <submittedName>
        <fullName evidence="1">Uncharacterized protein</fullName>
    </submittedName>
</protein>